<sequence length="33" mass="3696">MTILPFFLQEFLDFADVECETTSLACKPDASGR</sequence>
<accession>A0A381SUX9</accession>
<proteinExistence type="predicted"/>
<evidence type="ECO:0000313" key="1">
    <source>
        <dbReference type="EMBL" id="SVA07820.1"/>
    </source>
</evidence>
<organism evidence="1">
    <name type="scientific">marine metagenome</name>
    <dbReference type="NCBI Taxonomy" id="408172"/>
    <lineage>
        <taxon>unclassified sequences</taxon>
        <taxon>metagenomes</taxon>
        <taxon>ecological metagenomes</taxon>
    </lineage>
</organism>
<name>A0A381SUX9_9ZZZZ</name>
<protein>
    <submittedName>
        <fullName evidence="1">Uncharacterized protein</fullName>
    </submittedName>
</protein>
<dbReference type="AlphaFoldDB" id="A0A381SUX9"/>
<dbReference type="EMBL" id="UINC01003612">
    <property type="protein sequence ID" value="SVA07820.1"/>
    <property type="molecule type" value="Genomic_DNA"/>
</dbReference>
<reference evidence="1" key="1">
    <citation type="submission" date="2018-05" db="EMBL/GenBank/DDBJ databases">
        <authorList>
            <person name="Lanie J.A."/>
            <person name="Ng W.-L."/>
            <person name="Kazmierczak K.M."/>
            <person name="Andrzejewski T.M."/>
            <person name="Davidsen T.M."/>
            <person name="Wayne K.J."/>
            <person name="Tettelin H."/>
            <person name="Glass J.I."/>
            <person name="Rusch D."/>
            <person name="Podicherti R."/>
            <person name="Tsui H.-C.T."/>
            <person name="Winkler M.E."/>
        </authorList>
    </citation>
    <scope>NUCLEOTIDE SEQUENCE</scope>
</reference>
<gene>
    <name evidence="1" type="ORF">METZ01_LOCUS60674</name>
</gene>